<evidence type="ECO:0000313" key="1">
    <source>
        <dbReference type="EMBL" id="OGG02746.1"/>
    </source>
</evidence>
<dbReference type="AlphaFoldDB" id="A0A1F5YRJ5"/>
<name>A0A1F5YRJ5_9BACT</name>
<accession>A0A1F5YRJ5</accession>
<dbReference type="Proteomes" id="UP000179129">
    <property type="component" value="Unassembled WGS sequence"/>
</dbReference>
<organism evidence="1 2">
    <name type="scientific">Candidatus Glassbacteria bacterium RIFCSPLOWO2_12_FULL_58_11</name>
    <dbReference type="NCBI Taxonomy" id="1817867"/>
    <lineage>
        <taxon>Bacteria</taxon>
        <taxon>Candidatus Glassiibacteriota</taxon>
    </lineage>
</organism>
<evidence type="ECO:0000313" key="2">
    <source>
        <dbReference type="Proteomes" id="UP000179129"/>
    </source>
</evidence>
<reference evidence="1 2" key="1">
    <citation type="journal article" date="2016" name="Nat. Commun.">
        <title>Thousands of microbial genomes shed light on interconnected biogeochemical processes in an aquifer system.</title>
        <authorList>
            <person name="Anantharaman K."/>
            <person name="Brown C.T."/>
            <person name="Hug L.A."/>
            <person name="Sharon I."/>
            <person name="Castelle C.J."/>
            <person name="Probst A.J."/>
            <person name="Thomas B.C."/>
            <person name="Singh A."/>
            <person name="Wilkins M.J."/>
            <person name="Karaoz U."/>
            <person name="Brodie E.L."/>
            <person name="Williams K.H."/>
            <person name="Hubbard S.S."/>
            <person name="Banfield J.F."/>
        </authorList>
    </citation>
    <scope>NUCLEOTIDE SEQUENCE [LARGE SCALE GENOMIC DNA]</scope>
</reference>
<protein>
    <submittedName>
        <fullName evidence="1">Uncharacterized protein</fullName>
    </submittedName>
</protein>
<comment type="caution">
    <text evidence="1">The sequence shown here is derived from an EMBL/GenBank/DDBJ whole genome shotgun (WGS) entry which is preliminary data.</text>
</comment>
<dbReference type="EMBL" id="MFIX01000174">
    <property type="protein sequence ID" value="OGG02746.1"/>
    <property type="molecule type" value="Genomic_DNA"/>
</dbReference>
<gene>
    <name evidence="1" type="ORF">A3F83_11535</name>
</gene>
<proteinExistence type="predicted"/>
<sequence length="178" mass="19928">MEEAMDTTRYKDSIPEPLDRLVEVMRHFHCGEPRELENLLRLPEDSLLGLFRERSRELPETVVRSLEAAGIRREFILRGSGMMLSDKMDAGRLRVMKRHAAHLLNVICGADRALGEGEGFCGIPPHVTDSRIEPVVIEEELIKLLIEALSSKSSRESLLQFIRSEAANRAASHGGSAL</sequence>